<evidence type="ECO:0000313" key="2">
    <source>
        <dbReference type="EMBL" id="EOT65127.1"/>
    </source>
</evidence>
<dbReference type="PROSITE" id="PS51257">
    <property type="entry name" value="PROKAR_LIPOPROTEIN"/>
    <property type="match status" value="1"/>
</dbReference>
<organism evidence="1 3">
    <name type="scientific">Enterococcus moraviensis ATCC BAA-383</name>
    <dbReference type="NCBI Taxonomy" id="1158609"/>
    <lineage>
        <taxon>Bacteria</taxon>
        <taxon>Bacillati</taxon>
        <taxon>Bacillota</taxon>
        <taxon>Bacilli</taxon>
        <taxon>Lactobacillales</taxon>
        <taxon>Enterococcaceae</taxon>
        <taxon>Enterococcus</taxon>
    </lineage>
</organism>
<dbReference type="STRING" id="155617.RV09_GL003189"/>
<evidence type="ECO:0000313" key="1">
    <source>
        <dbReference type="EMBL" id="EOI06790.1"/>
    </source>
</evidence>
<evidence type="ECO:0000313" key="4">
    <source>
        <dbReference type="Proteomes" id="UP000014157"/>
    </source>
</evidence>
<evidence type="ECO:0008006" key="5">
    <source>
        <dbReference type="Google" id="ProtNLM"/>
    </source>
</evidence>
<protein>
    <recommendedName>
        <fullName evidence="5">Lipoprotein</fullName>
    </recommendedName>
</protein>
<dbReference type="EMBL" id="ASWB01000004">
    <property type="protein sequence ID" value="EOT65127.1"/>
    <property type="molecule type" value="Genomic_DNA"/>
</dbReference>
<gene>
    <name evidence="2" type="ORF">I586_02861</name>
    <name evidence="1" type="ORF">UAY_00132</name>
</gene>
<sequence length="242" mass="27617">MKRVAIVLAVSLLAIIGCTVKEDGTSSLRKTDRQYVLYKERTKGFGNYDYPNLKETEAEKLLTEKFQLELPTLYNEIQQIIEKELEGNDIKAAKPVFQLFVQPTQVVFTRMTSYEKNNRPYIHTKIELKYFFDDGKKVAKLNNQTVMLINQTTESKALSEKLPLFTKEVGKMINLNGLEQGLSNYEKKVQASKGLIVQQAISIADNNKEAKKEKGLLKSIQVSYDEHGILRELYGNIADITE</sequence>
<dbReference type="AlphaFoldDB" id="R2RCN6"/>
<dbReference type="EMBL" id="AJAS01000002">
    <property type="protein sequence ID" value="EOI06790.1"/>
    <property type="molecule type" value="Genomic_DNA"/>
</dbReference>
<reference evidence="1 3" key="1">
    <citation type="submission" date="2013-02" db="EMBL/GenBank/DDBJ databases">
        <title>The Genome Sequence of Enterococcus moraviensis BAA-383.</title>
        <authorList>
            <consortium name="The Broad Institute Genome Sequencing Platform"/>
            <consortium name="The Broad Institute Genome Sequencing Center for Infectious Disease"/>
            <person name="Earl A.M."/>
            <person name="Gilmore M.S."/>
            <person name="Lebreton F."/>
            <person name="Walker B."/>
            <person name="Young S.K."/>
            <person name="Zeng Q."/>
            <person name="Gargeya S."/>
            <person name="Fitzgerald M."/>
            <person name="Haas B."/>
            <person name="Abouelleil A."/>
            <person name="Alvarado L."/>
            <person name="Arachchi H.M."/>
            <person name="Berlin A.M."/>
            <person name="Chapman S.B."/>
            <person name="Dewar J."/>
            <person name="Goldberg J."/>
            <person name="Griggs A."/>
            <person name="Gujja S."/>
            <person name="Hansen M."/>
            <person name="Howarth C."/>
            <person name="Imamovic A."/>
            <person name="Larimer J."/>
            <person name="McCowan C."/>
            <person name="Murphy C."/>
            <person name="Neiman D."/>
            <person name="Pearson M."/>
            <person name="Priest M."/>
            <person name="Roberts A."/>
            <person name="Saif S."/>
            <person name="Shea T."/>
            <person name="Sisk P."/>
            <person name="Sykes S."/>
            <person name="Wortman J."/>
            <person name="Nusbaum C."/>
            <person name="Birren B."/>
        </authorList>
    </citation>
    <scope>NUCLEOTIDE SEQUENCE [LARGE SCALE GENOMIC DNA]</scope>
    <source>
        <strain evidence="1 3">ATCC BAA-383</strain>
    </source>
</reference>
<evidence type="ECO:0000313" key="3">
    <source>
        <dbReference type="Proteomes" id="UP000013781"/>
    </source>
</evidence>
<keyword evidence="4" id="KW-1185">Reference proteome</keyword>
<dbReference type="RefSeq" id="WP_010763555.1">
    <property type="nucleotide sequence ID" value="NZ_ASWB01000004.1"/>
</dbReference>
<dbReference type="HOGENOM" id="CLU_1213285_0_0_9"/>
<dbReference type="Proteomes" id="UP000014157">
    <property type="component" value="Unassembled WGS sequence"/>
</dbReference>
<proteinExistence type="predicted"/>
<dbReference type="Proteomes" id="UP000013781">
    <property type="component" value="Unassembled WGS sequence"/>
</dbReference>
<dbReference type="eggNOG" id="ENOG50306VY">
    <property type="taxonomic scope" value="Bacteria"/>
</dbReference>
<comment type="caution">
    <text evidence="1">The sequence shown here is derived from an EMBL/GenBank/DDBJ whole genome shotgun (WGS) entry which is preliminary data.</text>
</comment>
<accession>R2RCN6</accession>
<dbReference type="OrthoDB" id="9874705at2"/>
<name>R2RCN6_9ENTE</name>
<dbReference type="PATRIC" id="fig|1158609.3.peg.120"/>
<reference evidence="2 4" key="2">
    <citation type="submission" date="2013-03" db="EMBL/GenBank/DDBJ databases">
        <title>The Genome Sequence of Enterococcus moraviensis BAA-383 (PacBio/Illumina hybrid assembly).</title>
        <authorList>
            <consortium name="The Broad Institute Genomics Platform"/>
            <consortium name="The Broad Institute Genome Sequencing Center for Infectious Disease"/>
            <person name="Earl A."/>
            <person name="Russ C."/>
            <person name="Gilmore M."/>
            <person name="Surin D."/>
            <person name="Walker B."/>
            <person name="Young S."/>
            <person name="Zeng Q."/>
            <person name="Gargeya S."/>
            <person name="Fitzgerald M."/>
            <person name="Haas B."/>
            <person name="Abouelleil A."/>
            <person name="Allen A.W."/>
            <person name="Alvarado L."/>
            <person name="Arachchi H.M."/>
            <person name="Berlin A.M."/>
            <person name="Chapman S.B."/>
            <person name="Gainer-Dewar J."/>
            <person name="Goldberg J."/>
            <person name="Griggs A."/>
            <person name="Gujja S."/>
            <person name="Hansen M."/>
            <person name="Howarth C."/>
            <person name="Imamovic A."/>
            <person name="Ireland A."/>
            <person name="Larimer J."/>
            <person name="McCowan C."/>
            <person name="Murphy C."/>
            <person name="Pearson M."/>
            <person name="Poon T.W."/>
            <person name="Priest M."/>
            <person name="Roberts A."/>
            <person name="Saif S."/>
            <person name="Shea T."/>
            <person name="Sisk P."/>
            <person name="Sykes S."/>
            <person name="Wortman J."/>
            <person name="Nusbaum C."/>
            <person name="Birren B."/>
        </authorList>
    </citation>
    <scope>NUCLEOTIDE SEQUENCE [LARGE SCALE GENOMIC DNA]</scope>
    <source>
        <strain evidence="2 4">ATCC BAA-383</strain>
    </source>
</reference>